<protein>
    <submittedName>
        <fullName evidence="3">CRISPR-associated protein Cas6</fullName>
    </submittedName>
</protein>
<dbReference type="EMBL" id="ACVI01000017">
    <property type="protein sequence ID" value="EET88183.1"/>
    <property type="molecule type" value="Genomic_DNA"/>
</dbReference>
<dbReference type="InterPro" id="IPR045747">
    <property type="entry name" value="CRISPR-assoc_prot_Cas6_N_sf"/>
</dbReference>
<dbReference type="RefSeq" id="WP_007060304.1">
    <property type="nucleotide sequence ID" value="NZ_ACVI01000017.1"/>
</dbReference>
<dbReference type="Pfam" id="PF21350">
    <property type="entry name" value="Cas6_I-A"/>
    <property type="match status" value="1"/>
</dbReference>
<dbReference type="Pfam" id="PF01881">
    <property type="entry name" value="Cas_Cas6_C"/>
    <property type="match status" value="1"/>
</dbReference>
<keyword evidence="4" id="KW-1185">Reference proteome</keyword>
<dbReference type="InterPro" id="IPR010156">
    <property type="entry name" value="CRISPR-assoc_prot_Cas6"/>
</dbReference>
<dbReference type="Proteomes" id="UP000004198">
    <property type="component" value="Unassembled WGS sequence"/>
</dbReference>
<dbReference type="Gene3D" id="3.30.70.1900">
    <property type="match status" value="1"/>
</dbReference>
<dbReference type="NCBIfam" id="TIGR01877">
    <property type="entry name" value="cas_cas6"/>
    <property type="match status" value="1"/>
</dbReference>
<evidence type="ECO:0000259" key="2">
    <source>
        <dbReference type="Pfam" id="PF01881"/>
    </source>
</evidence>
<evidence type="ECO:0000313" key="4">
    <source>
        <dbReference type="Proteomes" id="UP000004198"/>
    </source>
</evidence>
<dbReference type="CDD" id="cd21140">
    <property type="entry name" value="Cas6_I-like"/>
    <property type="match status" value="1"/>
</dbReference>
<dbReference type="KEGG" id="cck:Ccar_11575"/>
<dbReference type="eggNOG" id="COG1583">
    <property type="taxonomic scope" value="Bacteria"/>
</dbReference>
<proteinExistence type="predicted"/>
<name>C6PRK2_9CLOT</name>
<dbReference type="PANTHER" id="PTHR36984">
    <property type="entry name" value="CRISPR-ASSOCIATED ENDORIBONUCLEASE CAS6 1"/>
    <property type="match status" value="1"/>
</dbReference>
<dbReference type="STRING" id="536227.Ccar_11575"/>
<sequence>MNLNRVFINIECEEDCILNYNYQYKLLQVLYSAYSFQNQTNAKIFHDEGFNIDNKKFKLINTCLMFEDANFLNEGIELKKCENVKIMLSGVEDVINEIVKGLLKMHKVIIDNCNFTIEGVSTDKKKINYKKTILYKVLTMVIESIYENGKIKYLSIYNNKFYNALAQNLRRKYKLIYNEDFDDELFFDIENILTVKKKKINNIKDNGYLVGYGNFNIWIYTSVKMQKVIYYCGIGQNNTLGAGVLINLTSK</sequence>
<evidence type="ECO:0000313" key="3">
    <source>
        <dbReference type="EMBL" id="EET88183.1"/>
    </source>
</evidence>
<keyword evidence="1" id="KW-0051">Antiviral defense</keyword>
<dbReference type="PATRIC" id="fig|536227.13.peg.2424"/>
<dbReference type="GO" id="GO:0051607">
    <property type="term" value="P:defense response to virus"/>
    <property type="evidence" value="ECO:0007669"/>
    <property type="project" value="UniProtKB-KW"/>
</dbReference>
<reference evidence="3 4" key="1">
    <citation type="submission" date="2009-06" db="EMBL/GenBank/DDBJ databases">
        <title>The draft genome of Clostridium carboxidivorans P7.</title>
        <authorList>
            <consortium name="US DOE Joint Genome Institute (JGI-PGF)"/>
            <person name="Lucas S."/>
            <person name="Copeland A."/>
            <person name="Lapidus A."/>
            <person name="Glavina del Rio T."/>
            <person name="Tice H."/>
            <person name="Bruce D."/>
            <person name="Goodwin L."/>
            <person name="Pitluck S."/>
            <person name="Larimer F."/>
            <person name="Land M.L."/>
            <person name="Hauser L."/>
            <person name="Hemme C.L."/>
        </authorList>
    </citation>
    <scope>NUCLEOTIDE SEQUENCE [LARGE SCALE GENOMIC DNA]</scope>
    <source>
        <strain evidence="3 4">P7</strain>
    </source>
</reference>
<organism evidence="3 4">
    <name type="scientific">Clostridium carboxidivorans P7</name>
    <dbReference type="NCBI Taxonomy" id="536227"/>
    <lineage>
        <taxon>Bacteria</taxon>
        <taxon>Bacillati</taxon>
        <taxon>Bacillota</taxon>
        <taxon>Clostridia</taxon>
        <taxon>Eubacteriales</taxon>
        <taxon>Clostridiaceae</taxon>
        <taxon>Clostridium</taxon>
    </lineage>
</organism>
<comment type="caution">
    <text evidence="3">The sequence shown here is derived from an EMBL/GenBank/DDBJ whole genome shotgun (WGS) entry which is preliminary data.</text>
</comment>
<dbReference type="Gene3D" id="3.30.70.1890">
    <property type="match status" value="1"/>
</dbReference>
<dbReference type="GO" id="GO:0016788">
    <property type="term" value="F:hydrolase activity, acting on ester bonds"/>
    <property type="evidence" value="ECO:0007669"/>
    <property type="project" value="InterPro"/>
</dbReference>
<evidence type="ECO:0000256" key="1">
    <source>
        <dbReference type="ARBA" id="ARBA00023118"/>
    </source>
</evidence>
<dbReference type="OrthoDB" id="86642at2"/>
<dbReference type="AlphaFoldDB" id="C6PRK2"/>
<feature type="domain" description="CRISPR associated protein Cas6 C-terminal" evidence="2">
    <location>
        <begin position="137"/>
        <end position="245"/>
    </location>
</feature>
<accession>C6PRK2</accession>
<gene>
    <name evidence="3" type="ORF">CcarbDRAFT_1419</name>
</gene>
<dbReference type="InterPro" id="IPR049435">
    <property type="entry name" value="Cas_Cas6_C"/>
</dbReference>
<dbReference type="PANTHER" id="PTHR36984:SF3">
    <property type="entry name" value="CRISPR-ASSOCIATED ENDORIBONUCLEASE CAS6"/>
    <property type="match status" value="1"/>
</dbReference>